<name>M2NFF9_BAUPA</name>
<reference evidence="2 3" key="1">
    <citation type="journal article" date="2012" name="PLoS Pathog.">
        <title>Diverse lifestyles and strategies of plant pathogenesis encoded in the genomes of eighteen Dothideomycetes fungi.</title>
        <authorList>
            <person name="Ohm R.A."/>
            <person name="Feau N."/>
            <person name="Henrissat B."/>
            <person name="Schoch C.L."/>
            <person name="Horwitz B.A."/>
            <person name="Barry K.W."/>
            <person name="Condon B.J."/>
            <person name="Copeland A.C."/>
            <person name="Dhillon B."/>
            <person name="Glaser F."/>
            <person name="Hesse C.N."/>
            <person name="Kosti I."/>
            <person name="LaButti K."/>
            <person name="Lindquist E.A."/>
            <person name="Lucas S."/>
            <person name="Salamov A.A."/>
            <person name="Bradshaw R.E."/>
            <person name="Ciuffetti L."/>
            <person name="Hamelin R.C."/>
            <person name="Kema G.H.J."/>
            <person name="Lawrence C."/>
            <person name="Scott J.A."/>
            <person name="Spatafora J.W."/>
            <person name="Turgeon B.G."/>
            <person name="de Wit P.J.G.M."/>
            <person name="Zhong S."/>
            <person name="Goodwin S.B."/>
            <person name="Grigoriev I.V."/>
        </authorList>
    </citation>
    <scope>NUCLEOTIDE SEQUENCE [LARGE SCALE GENOMIC DNA]</scope>
    <source>
        <strain evidence="2 3">UAMH 10762</strain>
    </source>
</reference>
<dbReference type="KEGG" id="bcom:BAUCODRAFT_33453"/>
<dbReference type="Proteomes" id="UP000011761">
    <property type="component" value="Unassembled WGS sequence"/>
</dbReference>
<evidence type="ECO:0000313" key="3">
    <source>
        <dbReference type="Proteomes" id="UP000011761"/>
    </source>
</evidence>
<dbReference type="AlphaFoldDB" id="M2NFF9"/>
<proteinExistence type="predicted"/>
<evidence type="ECO:0000313" key="2">
    <source>
        <dbReference type="EMBL" id="EMC97730.1"/>
    </source>
</evidence>
<dbReference type="HOGENOM" id="CLU_3105985_0_0_1"/>
<dbReference type="EMBL" id="KB445554">
    <property type="protein sequence ID" value="EMC97730.1"/>
    <property type="molecule type" value="Genomic_DNA"/>
</dbReference>
<dbReference type="GeneID" id="19112131"/>
<evidence type="ECO:0000256" key="1">
    <source>
        <dbReference type="SAM" id="MobiDB-lite"/>
    </source>
</evidence>
<protein>
    <submittedName>
        <fullName evidence="2">Uncharacterized protein</fullName>
    </submittedName>
</protein>
<feature type="compositionally biased region" description="Polar residues" evidence="1">
    <location>
        <begin position="33"/>
        <end position="51"/>
    </location>
</feature>
<feature type="region of interest" description="Disordered" evidence="1">
    <location>
        <begin position="29"/>
        <end position="51"/>
    </location>
</feature>
<sequence>MDGQYIGYVCYDPQLFINHPRQEIRALRRPRNGTVSNTTFSSPSYNSMSNM</sequence>
<dbReference type="RefSeq" id="XP_007675317.1">
    <property type="nucleotide sequence ID" value="XM_007677127.1"/>
</dbReference>
<organism evidence="2 3">
    <name type="scientific">Baudoinia panamericana (strain UAMH 10762)</name>
    <name type="common">Angels' share fungus</name>
    <name type="synonym">Baudoinia compniacensis (strain UAMH 10762)</name>
    <dbReference type="NCBI Taxonomy" id="717646"/>
    <lineage>
        <taxon>Eukaryota</taxon>
        <taxon>Fungi</taxon>
        <taxon>Dikarya</taxon>
        <taxon>Ascomycota</taxon>
        <taxon>Pezizomycotina</taxon>
        <taxon>Dothideomycetes</taxon>
        <taxon>Dothideomycetidae</taxon>
        <taxon>Mycosphaerellales</taxon>
        <taxon>Teratosphaeriaceae</taxon>
        <taxon>Baudoinia</taxon>
    </lineage>
</organism>
<keyword evidence="3" id="KW-1185">Reference proteome</keyword>
<gene>
    <name evidence="2" type="ORF">BAUCODRAFT_33453</name>
</gene>
<accession>M2NFF9</accession>